<proteinExistence type="predicted"/>
<keyword evidence="2" id="KW-1185">Reference proteome</keyword>
<name>A0ABU5C6B3_9BACI</name>
<sequence length="58" mass="6741">MKNEEGAYFFRLELIAQISAGNASWQYDKMNLSKYKEIVIFVLGNMGMAVTWMQRTCI</sequence>
<organism evidence="1 2">
    <name type="scientific">Tigheibacillus halophilus</name>
    <dbReference type="NCBI Taxonomy" id="361280"/>
    <lineage>
        <taxon>Bacteria</taxon>
        <taxon>Bacillati</taxon>
        <taxon>Bacillota</taxon>
        <taxon>Bacilli</taxon>
        <taxon>Bacillales</taxon>
        <taxon>Bacillaceae</taxon>
        <taxon>Tigheibacillus</taxon>
    </lineage>
</organism>
<evidence type="ECO:0000313" key="2">
    <source>
        <dbReference type="Proteomes" id="UP001281447"/>
    </source>
</evidence>
<dbReference type="RefSeq" id="WP_390355103.1">
    <property type="nucleotide sequence ID" value="NZ_JBHUIZ010000006.1"/>
</dbReference>
<protein>
    <submittedName>
        <fullName evidence="1">Uncharacterized protein</fullName>
    </submittedName>
</protein>
<comment type="caution">
    <text evidence="1">The sequence shown here is derived from an EMBL/GenBank/DDBJ whole genome shotgun (WGS) entry which is preliminary data.</text>
</comment>
<reference evidence="1 2" key="1">
    <citation type="submission" date="2023-10" db="EMBL/GenBank/DDBJ databases">
        <title>Virgibacillus halophilus 5B73C genome.</title>
        <authorList>
            <person name="Miliotis G."/>
            <person name="Sengupta P."/>
            <person name="Hameed A."/>
            <person name="Chuvochina M."/>
            <person name="Mcdonagh F."/>
            <person name="Simpson A.C."/>
            <person name="Singh N.K."/>
            <person name="Rekha P.D."/>
            <person name="Raman K."/>
            <person name="Hugenholtz P."/>
            <person name="Venkateswaran K."/>
        </authorList>
    </citation>
    <scope>NUCLEOTIDE SEQUENCE [LARGE SCALE GENOMIC DNA]</scope>
    <source>
        <strain evidence="1 2">5B73C</strain>
    </source>
</reference>
<dbReference type="Proteomes" id="UP001281447">
    <property type="component" value="Unassembled WGS sequence"/>
</dbReference>
<accession>A0ABU5C6B3</accession>
<dbReference type="EMBL" id="JAWDIP010000003">
    <property type="protein sequence ID" value="MDY0394237.1"/>
    <property type="molecule type" value="Genomic_DNA"/>
</dbReference>
<gene>
    <name evidence="1" type="ORF">RWE15_06765</name>
</gene>
<evidence type="ECO:0000313" key="1">
    <source>
        <dbReference type="EMBL" id="MDY0394237.1"/>
    </source>
</evidence>